<dbReference type="PANTHER" id="PTHR33397">
    <property type="entry name" value="UPF0331 PROTEIN YUTE"/>
    <property type="match status" value="1"/>
</dbReference>
<comment type="similarity">
    <text evidence="4">Belongs to the HepT RNase toxin family.</text>
</comment>
<evidence type="ECO:0000313" key="5">
    <source>
        <dbReference type="EMBL" id="GAW91292.1"/>
    </source>
</evidence>
<dbReference type="Pfam" id="PF01934">
    <property type="entry name" value="HepT-like"/>
    <property type="match status" value="1"/>
</dbReference>
<keyword evidence="2" id="KW-0540">Nuclease</keyword>
<sequence length="150" mass="17439">MKYRQLNLARIREKVTDIKESLAFLRQYAMQNDETFLKNKEAVHAARYSFIVLIEAAMNIANHFCARLLDKAPETYAETFLLLGEEGIIDPQLAQRLAQMAKFRNLLVHGYGKVDDRRMLRSMREDLSDVEAFIREITKIVMEAEEKNNG</sequence>
<accession>A0A1Z5HP32</accession>
<dbReference type="NCBIfam" id="NF047751">
    <property type="entry name" value="HepT_toxin"/>
    <property type="match status" value="1"/>
</dbReference>
<protein>
    <recommendedName>
        <fullName evidence="7">DUF86 domain-containing protein</fullName>
    </recommendedName>
</protein>
<keyword evidence="3" id="KW-0378">Hydrolase</keyword>
<evidence type="ECO:0000256" key="1">
    <source>
        <dbReference type="ARBA" id="ARBA00022649"/>
    </source>
</evidence>
<dbReference type="InterPro" id="IPR037038">
    <property type="entry name" value="HepT-like_sf"/>
</dbReference>
<organism evidence="5 6">
    <name type="scientific">Calderihabitans maritimus</name>
    <dbReference type="NCBI Taxonomy" id="1246530"/>
    <lineage>
        <taxon>Bacteria</taxon>
        <taxon>Bacillati</taxon>
        <taxon>Bacillota</taxon>
        <taxon>Clostridia</taxon>
        <taxon>Neomoorellales</taxon>
        <taxon>Calderihabitantaceae</taxon>
        <taxon>Calderihabitans</taxon>
    </lineage>
</organism>
<evidence type="ECO:0000313" key="6">
    <source>
        <dbReference type="Proteomes" id="UP000197032"/>
    </source>
</evidence>
<dbReference type="AlphaFoldDB" id="A0A1Z5HP32"/>
<proteinExistence type="inferred from homology"/>
<gene>
    <name evidence="5" type="ORF">KKC1_04540</name>
</gene>
<evidence type="ECO:0000256" key="3">
    <source>
        <dbReference type="ARBA" id="ARBA00022801"/>
    </source>
</evidence>
<name>A0A1Z5HP32_9FIRM</name>
<evidence type="ECO:0000256" key="4">
    <source>
        <dbReference type="ARBA" id="ARBA00024207"/>
    </source>
</evidence>
<dbReference type="Proteomes" id="UP000197032">
    <property type="component" value="Unassembled WGS sequence"/>
</dbReference>
<dbReference type="GO" id="GO:0016787">
    <property type="term" value="F:hydrolase activity"/>
    <property type="evidence" value="ECO:0007669"/>
    <property type="project" value="UniProtKB-KW"/>
</dbReference>
<comment type="caution">
    <text evidence="5">The sequence shown here is derived from an EMBL/GenBank/DDBJ whole genome shotgun (WGS) entry which is preliminary data.</text>
</comment>
<dbReference type="GO" id="GO:0110001">
    <property type="term" value="C:toxin-antitoxin complex"/>
    <property type="evidence" value="ECO:0007669"/>
    <property type="project" value="InterPro"/>
</dbReference>
<dbReference type="PANTHER" id="PTHR33397:SF5">
    <property type="entry name" value="RNASE YUTE-RELATED"/>
    <property type="match status" value="1"/>
</dbReference>
<dbReference type="Gene3D" id="1.20.120.580">
    <property type="entry name" value="bsu32300-like"/>
    <property type="match status" value="1"/>
</dbReference>
<dbReference type="InterPro" id="IPR052379">
    <property type="entry name" value="Type_VII_TA_RNase"/>
</dbReference>
<evidence type="ECO:0000256" key="2">
    <source>
        <dbReference type="ARBA" id="ARBA00022722"/>
    </source>
</evidence>
<reference evidence="6" key="1">
    <citation type="journal article" date="2017" name="Appl. Environ. Microbiol.">
        <title>Genomic analysis of Calderihabitans maritimus KKC1, a thermophilic hydrogenogenic carboxydotrophic bacterium isolated from marine sediment.</title>
        <authorList>
            <person name="Omae K."/>
            <person name="Yoneda Y."/>
            <person name="Fukuyama Y."/>
            <person name="Yoshida T."/>
            <person name="Sako Y."/>
        </authorList>
    </citation>
    <scope>NUCLEOTIDE SEQUENCE [LARGE SCALE GENOMIC DNA]</scope>
    <source>
        <strain evidence="6">KKC1</strain>
    </source>
</reference>
<dbReference type="InterPro" id="IPR008201">
    <property type="entry name" value="HepT-like"/>
</dbReference>
<dbReference type="GO" id="GO:0004540">
    <property type="term" value="F:RNA nuclease activity"/>
    <property type="evidence" value="ECO:0007669"/>
    <property type="project" value="InterPro"/>
</dbReference>
<keyword evidence="6" id="KW-1185">Reference proteome</keyword>
<evidence type="ECO:0008006" key="7">
    <source>
        <dbReference type="Google" id="ProtNLM"/>
    </source>
</evidence>
<dbReference type="RefSeq" id="WP_192868031.1">
    <property type="nucleotide sequence ID" value="NZ_BDGJ01000011.1"/>
</dbReference>
<dbReference type="EMBL" id="BDGJ01000011">
    <property type="protein sequence ID" value="GAW91292.1"/>
    <property type="molecule type" value="Genomic_DNA"/>
</dbReference>
<keyword evidence="1" id="KW-1277">Toxin-antitoxin system</keyword>